<dbReference type="InterPro" id="IPR036259">
    <property type="entry name" value="MFS_trans_sf"/>
</dbReference>
<protein>
    <recommendedName>
        <fullName evidence="9">MFS general substrate transporter</fullName>
    </recommendedName>
</protein>
<comment type="caution">
    <text evidence="7">The sequence shown here is derived from an EMBL/GenBank/DDBJ whole genome shotgun (WGS) entry which is preliminary data.</text>
</comment>
<feature type="transmembrane region" description="Helical" evidence="6">
    <location>
        <begin position="200"/>
        <end position="222"/>
    </location>
</feature>
<evidence type="ECO:0000256" key="4">
    <source>
        <dbReference type="ARBA" id="ARBA00022989"/>
    </source>
</evidence>
<evidence type="ECO:0000313" key="7">
    <source>
        <dbReference type="EMBL" id="KAG0295915.1"/>
    </source>
</evidence>
<evidence type="ECO:0000256" key="3">
    <source>
        <dbReference type="ARBA" id="ARBA00022692"/>
    </source>
</evidence>
<evidence type="ECO:0000256" key="6">
    <source>
        <dbReference type="SAM" id="Phobius"/>
    </source>
</evidence>
<dbReference type="Pfam" id="PF07690">
    <property type="entry name" value="MFS_1"/>
    <property type="match status" value="1"/>
</dbReference>
<sequence>MAGAFGGVLAWLLARMEGVAGLHGWQWIFLLEGLPTVLLAFVVLYYLPDFPETATFLTPEEKELAIQRLRIDAGPATETHFSWRQFWMAFKDWKTYIFMMIFIMSTIPVYSLAFFLPSIVTEFKLDVVTTQIMTVPAYAIACACTLIGAFSSDRHREPNIGGHTKRGVASAAIVSFGNIGGAIAGQVYRAPDQANGFVNGHAICAGCLGMLVTLVLTSKYLLHRENRRRDRLTPEEFAKEAIGEELCDLHPAWRYMT</sequence>
<feature type="transmembrane region" description="Helical" evidence="6">
    <location>
        <begin position="96"/>
        <end position="116"/>
    </location>
</feature>
<dbReference type="PANTHER" id="PTHR43791:SF36">
    <property type="entry name" value="TRANSPORTER, PUTATIVE (AFU_ORTHOLOGUE AFUA_6G08340)-RELATED"/>
    <property type="match status" value="1"/>
</dbReference>
<organism evidence="7 8">
    <name type="scientific">Linnemannia gamsii</name>
    <dbReference type="NCBI Taxonomy" id="64522"/>
    <lineage>
        <taxon>Eukaryota</taxon>
        <taxon>Fungi</taxon>
        <taxon>Fungi incertae sedis</taxon>
        <taxon>Mucoromycota</taxon>
        <taxon>Mortierellomycotina</taxon>
        <taxon>Mortierellomycetes</taxon>
        <taxon>Mortierellales</taxon>
        <taxon>Mortierellaceae</taxon>
        <taxon>Linnemannia</taxon>
    </lineage>
</organism>
<dbReference type="InterPro" id="IPR011701">
    <property type="entry name" value="MFS"/>
</dbReference>
<feature type="transmembrane region" description="Helical" evidence="6">
    <location>
        <begin position="128"/>
        <end position="147"/>
    </location>
</feature>
<dbReference type="PANTHER" id="PTHR43791">
    <property type="entry name" value="PERMEASE-RELATED"/>
    <property type="match status" value="1"/>
</dbReference>
<gene>
    <name evidence="7" type="ORF">BGZ96_010606</name>
</gene>
<evidence type="ECO:0008006" key="9">
    <source>
        <dbReference type="Google" id="ProtNLM"/>
    </source>
</evidence>
<evidence type="ECO:0000256" key="1">
    <source>
        <dbReference type="ARBA" id="ARBA00004141"/>
    </source>
</evidence>
<feature type="transmembrane region" description="Helical" evidence="6">
    <location>
        <begin position="26"/>
        <end position="47"/>
    </location>
</feature>
<keyword evidence="2" id="KW-0813">Transport</keyword>
<evidence type="ECO:0000256" key="5">
    <source>
        <dbReference type="ARBA" id="ARBA00023136"/>
    </source>
</evidence>
<comment type="subcellular location">
    <subcellularLocation>
        <location evidence="1">Membrane</location>
        <topology evidence="1">Multi-pass membrane protein</topology>
    </subcellularLocation>
</comment>
<keyword evidence="3 6" id="KW-0812">Transmembrane</keyword>
<keyword evidence="4 6" id="KW-1133">Transmembrane helix</keyword>
<dbReference type="SUPFAM" id="SSF103473">
    <property type="entry name" value="MFS general substrate transporter"/>
    <property type="match status" value="1"/>
</dbReference>
<dbReference type="EMBL" id="JAAAIM010000070">
    <property type="protein sequence ID" value="KAG0295915.1"/>
    <property type="molecule type" value="Genomic_DNA"/>
</dbReference>
<dbReference type="Proteomes" id="UP001194696">
    <property type="component" value="Unassembled WGS sequence"/>
</dbReference>
<accession>A0ABQ7KEP7</accession>
<dbReference type="Gene3D" id="1.20.1250.20">
    <property type="entry name" value="MFS general substrate transporter like domains"/>
    <property type="match status" value="1"/>
</dbReference>
<name>A0ABQ7KEP7_9FUNG</name>
<reference evidence="7 8" key="1">
    <citation type="journal article" date="2020" name="Fungal Divers.">
        <title>Resolving the Mortierellaceae phylogeny through synthesis of multi-gene phylogenetics and phylogenomics.</title>
        <authorList>
            <person name="Vandepol N."/>
            <person name="Liber J."/>
            <person name="Desiro A."/>
            <person name="Na H."/>
            <person name="Kennedy M."/>
            <person name="Barry K."/>
            <person name="Grigoriev I.V."/>
            <person name="Miller A.N."/>
            <person name="O'Donnell K."/>
            <person name="Stajich J.E."/>
            <person name="Bonito G."/>
        </authorList>
    </citation>
    <scope>NUCLEOTIDE SEQUENCE [LARGE SCALE GENOMIC DNA]</scope>
    <source>
        <strain evidence="7 8">AD045</strain>
    </source>
</reference>
<feature type="transmembrane region" description="Helical" evidence="6">
    <location>
        <begin position="168"/>
        <end position="188"/>
    </location>
</feature>
<keyword evidence="5 6" id="KW-0472">Membrane</keyword>
<proteinExistence type="predicted"/>
<keyword evidence="8" id="KW-1185">Reference proteome</keyword>
<evidence type="ECO:0000256" key="2">
    <source>
        <dbReference type="ARBA" id="ARBA00022448"/>
    </source>
</evidence>
<evidence type="ECO:0000313" key="8">
    <source>
        <dbReference type="Proteomes" id="UP001194696"/>
    </source>
</evidence>